<evidence type="ECO:0000313" key="2">
    <source>
        <dbReference type="Proteomes" id="UP001190700"/>
    </source>
</evidence>
<accession>A0AAE0KYV0</accession>
<comment type="caution">
    <text evidence="1">The sequence shown here is derived from an EMBL/GenBank/DDBJ whole genome shotgun (WGS) entry which is preliminary data.</text>
</comment>
<protein>
    <submittedName>
        <fullName evidence="1">Uncharacterized protein</fullName>
    </submittedName>
</protein>
<organism evidence="1 2">
    <name type="scientific">Cymbomonas tetramitiformis</name>
    <dbReference type="NCBI Taxonomy" id="36881"/>
    <lineage>
        <taxon>Eukaryota</taxon>
        <taxon>Viridiplantae</taxon>
        <taxon>Chlorophyta</taxon>
        <taxon>Pyramimonadophyceae</taxon>
        <taxon>Pyramimonadales</taxon>
        <taxon>Pyramimonadaceae</taxon>
        <taxon>Cymbomonas</taxon>
    </lineage>
</organism>
<gene>
    <name evidence="1" type="ORF">CYMTET_25764</name>
</gene>
<evidence type="ECO:0000313" key="1">
    <source>
        <dbReference type="EMBL" id="KAK3265564.1"/>
    </source>
</evidence>
<name>A0AAE0KYV0_9CHLO</name>
<keyword evidence="2" id="KW-1185">Reference proteome</keyword>
<sequence length="297" mass="32596">MVLLHASCLSGSVKHTLKRQGGCERFSAVRAVVGLPLRPSARVPKDAHRNVKRSLRVLNESPKDDNLPEDDKAAELSARDLQMIASLNARVTEIESRSPIDKLSEAVKNEGLSRRALVGLLLTASVSGAFITQSNGSGNKLPLSYYLAELVATEEVLKQAEVFAQQKDWIQYNSIRRRIVEGNTKSNMQGAVAAAKLQGTEKYAAQQAASDFFELVNQMDYSSYLDSFTRNNAETEYLRDQQERNRQEFSLNAARAASLKLQELLRFMPSAELRYARAGGANGSLGSTATVSSPDSL</sequence>
<proteinExistence type="predicted"/>
<reference evidence="1 2" key="1">
    <citation type="journal article" date="2015" name="Genome Biol. Evol.">
        <title>Comparative Genomics of a Bacterivorous Green Alga Reveals Evolutionary Causalities and Consequences of Phago-Mixotrophic Mode of Nutrition.</title>
        <authorList>
            <person name="Burns J.A."/>
            <person name="Paasch A."/>
            <person name="Narechania A."/>
            <person name="Kim E."/>
        </authorList>
    </citation>
    <scope>NUCLEOTIDE SEQUENCE [LARGE SCALE GENOMIC DNA]</scope>
    <source>
        <strain evidence="1 2">PLY_AMNH</strain>
    </source>
</reference>
<dbReference type="AlphaFoldDB" id="A0AAE0KYV0"/>
<dbReference type="Proteomes" id="UP001190700">
    <property type="component" value="Unassembled WGS sequence"/>
</dbReference>
<dbReference type="EMBL" id="LGRX02013832">
    <property type="protein sequence ID" value="KAK3265564.1"/>
    <property type="molecule type" value="Genomic_DNA"/>
</dbReference>